<name>A0A1H9IIT7_9ACTN</name>
<dbReference type="Proteomes" id="UP000198504">
    <property type="component" value="Unassembled WGS sequence"/>
</dbReference>
<dbReference type="EMBL" id="FOFA01000005">
    <property type="protein sequence ID" value="SEQ74504.1"/>
    <property type="molecule type" value="Genomic_DNA"/>
</dbReference>
<evidence type="ECO:0000313" key="2">
    <source>
        <dbReference type="Proteomes" id="UP000198504"/>
    </source>
</evidence>
<keyword evidence="2" id="KW-1185">Reference proteome</keyword>
<protein>
    <submittedName>
        <fullName evidence="1">Uncharacterized protein</fullName>
    </submittedName>
</protein>
<sequence>MVGEVAWDDVWRATAKQLDQYRGAGLENLLTEDVVRFATIQQLVAAGVAPTRLEAEWRRPGVPDAVDLVVSGPDFAAVEFKYPREPRETNAAWTQHLGEALKDFYRLAHMPKQFTSLWCVQLLSERMRRYLDGVADRHGVRFGLAPGEETVLDPARVQALPATAHRGLARWQASLPTVEARCSAAHQIGKDLLLVVHSVTPHP</sequence>
<organism evidence="1 2">
    <name type="scientific">Microlunatus flavus</name>
    <dbReference type="NCBI Taxonomy" id="1036181"/>
    <lineage>
        <taxon>Bacteria</taxon>
        <taxon>Bacillati</taxon>
        <taxon>Actinomycetota</taxon>
        <taxon>Actinomycetes</taxon>
        <taxon>Propionibacteriales</taxon>
        <taxon>Propionibacteriaceae</taxon>
        <taxon>Microlunatus</taxon>
    </lineage>
</organism>
<accession>A0A1H9IIT7</accession>
<reference evidence="2" key="1">
    <citation type="submission" date="2016-10" db="EMBL/GenBank/DDBJ databases">
        <authorList>
            <person name="Varghese N."/>
            <person name="Submissions S."/>
        </authorList>
    </citation>
    <scope>NUCLEOTIDE SEQUENCE [LARGE SCALE GENOMIC DNA]</scope>
    <source>
        <strain evidence="2">CGMCC 4.6856</strain>
    </source>
</reference>
<evidence type="ECO:0000313" key="1">
    <source>
        <dbReference type="EMBL" id="SEQ74504.1"/>
    </source>
</evidence>
<dbReference type="AlphaFoldDB" id="A0A1H9IIT7"/>
<proteinExistence type="predicted"/>
<dbReference type="RefSeq" id="WP_091181585.1">
    <property type="nucleotide sequence ID" value="NZ_FOFA01000005.1"/>
</dbReference>
<dbReference type="OrthoDB" id="5183205at2"/>
<gene>
    <name evidence="1" type="ORF">SAMN05421756_105269</name>
</gene>